<dbReference type="InterPro" id="IPR025157">
    <property type="entry name" value="Hemagglutinin_rpt"/>
</dbReference>
<evidence type="ECO:0000313" key="3">
    <source>
        <dbReference type="Proteomes" id="UP001243623"/>
    </source>
</evidence>
<dbReference type="RefSeq" id="WP_309320769.1">
    <property type="nucleotide sequence ID" value="NZ_CP120678.1"/>
</dbReference>
<reference evidence="2" key="1">
    <citation type="submission" date="2023-03" db="EMBL/GenBank/DDBJ databases">
        <title>Selenobaculum gbiensis gen. nov. sp. nov., a new bacterium isolated from the gut microbiota of IBD patient.</title>
        <authorList>
            <person name="Yeo S."/>
            <person name="Park H."/>
            <person name="Huh C.S."/>
        </authorList>
    </citation>
    <scope>NUCLEOTIDE SEQUENCE</scope>
    <source>
        <strain evidence="2">ICN-92133</strain>
    </source>
</reference>
<keyword evidence="3" id="KW-1185">Reference proteome</keyword>
<evidence type="ECO:0000256" key="1">
    <source>
        <dbReference type="SAM" id="MobiDB-lite"/>
    </source>
</evidence>
<dbReference type="Pfam" id="PF13332">
    <property type="entry name" value="Fil_haemagg_2"/>
    <property type="match status" value="1"/>
</dbReference>
<sequence length="662" mass="72107">MNAGYNKANGEVKENAETHIASTITAKDTLTTKSGQDTNIIGSKLEGNTVKMEVGKDLNIESLQDKETYDEKNNSSGFNFSVEVSQPKGKPATYENAGITGGKNKGKTNSTYESVTDQAGIYAGKGGFDIEVGKNTDLKGAVIASEADASKNKLSTDTLTYSDIENKAEYSSSSSGFNFDSKGEIPITPSQGMPANGEAESTTKSAIAEGTIEIRSNENQNISDLSRNTQEALNKLEKIFDAKTVKEQQELADLFGEVAFKAVGDIADRNWKNAKTPEEKAKWAEGGEYKILLHTLVGRMMSEFAGNGFKSGAISAGISQALQNQLSKIEDKGLRLIAGGLVAGTVNKVLGLKPEVGSSIAISGIKNNDYCHRPTTEGSYIFVEGQGYFIIENGIDVYMQGDVPPAGAVVWYQDYDNQDYGNEFIKGDGGINLSDTYFQWEERTIIAGAGMAQQYVKIHVAVDDNENDISVNGMPLISPDDYGEYQRALDLYNYYGGTSMDAKAGMILLEGGASLTGNGTKVIDGMRIIEGKVGGKIPLDDFIKIRSQSIHNGEAELMTLGKYTNGTDSYISVAGENSTYFDLGTKWENVRNRYNLTNNEMFEYFNKPALDDAISNGKVIQFSHNPELPAYENSFLAQEWKYLKDKYGYQSLKKEGDVWIAR</sequence>
<dbReference type="Proteomes" id="UP001243623">
    <property type="component" value="Chromosome"/>
</dbReference>
<dbReference type="KEGG" id="sgbi:P3F81_00740"/>
<gene>
    <name evidence="2" type="ORF">P3F81_00740</name>
</gene>
<dbReference type="EMBL" id="CP120678">
    <property type="protein sequence ID" value="WIW71923.1"/>
    <property type="molecule type" value="Genomic_DNA"/>
</dbReference>
<accession>A0A9Y2AL65</accession>
<organism evidence="2 3">
    <name type="scientific">Selenobaculum gibii</name>
    <dbReference type="NCBI Taxonomy" id="3054208"/>
    <lineage>
        <taxon>Bacteria</taxon>
        <taxon>Bacillati</taxon>
        <taxon>Bacillota</taxon>
        <taxon>Negativicutes</taxon>
        <taxon>Selenomonadales</taxon>
        <taxon>Selenomonadaceae</taxon>
        <taxon>Selenobaculum</taxon>
    </lineage>
</organism>
<feature type="compositionally biased region" description="Polar residues" evidence="1">
    <location>
        <begin position="74"/>
        <end position="84"/>
    </location>
</feature>
<name>A0A9Y2AL65_9FIRM</name>
<evidence type="ECO:0000313" key="2">
    <source>
        <dbReference type="EMBL" id="WIW71923.1"/>
    </source>
</evidence>
<dbReference type="GO" id="GO:0003824">
    <property type="term" value="F:catalytic activity"/>
    <property type="evidence" value="ECO:0007669"/>
    <property type="project" value="UniProtKB-ARBA"/>
</dbReference>
<proteinExistence type="predicted"/>
<feature type="region of interest" description="Disordered" evidence="1">
    <location>
        <begin position="68"/>
        <end position="110"/>
    </location>
</feature>
<dbReference type="AlphaFoldDB" id="A0A9Y2AL65"/>
<protein>
    <submittedName>
        <fullName evidence="2">Hemagglutinin repeat-containing protein</fullName>
    </submittedName>
</protein>